<dbReference type="OrthoDB" id="8701357at2"/>
<dbReference type="InterPro" id="IPR052519">
    <property type="entry name" value="Euk-type_GlcNAc_Kinase"/>
</dbReference>
<evidence type="ECO:0000313" key="2">
    <source>
        <dbReference type="EMBL" id="TRY18794.1"/>
    </source>
</evidence>
<sequence length="297" mass="30330">MTLTQLSLDGGQSGIRTLLTEGGHTRPGPESSGILSHRPLLEQLAELVGSALQGRRVDVVAAGVSGLGPGDSAAALADLLGGTAGSVLLAHDSATSYLGALGVSQGAVIASGTGAVTLAVGPERVLRVDGWGHLLGDLGSGFWIGREALSAVLAAFDGRGPRTELTAVAEREFGDLARLYLEIQADTGRVKRVAAWARVVSELSATDTVCRDISLRAGRHLADSVASGLRSVGAEPRVGRLGNVFRNRLVESTFREELAAQVPGVEVVEAAGTGLDGAARLPEVPADSPLGALVDRA</sequence>
<comment type="caution">
    <text evidence="2">The sequence shown here is derived from an EMBL/GenBank/DDBJ whole genome shotgun (WGS) entry which is preliminary data.</text>
</comment>
<evidence type="ECO:0000259" key="1">
    <source>
        <dbReference type="Pfam" id="PF01869"/>
    </source>
</evidence>
<dbReference type="RefSeq" id="WP_143937686.1">
    <property type="nucleotide sequence ID" value="NZ_VKKG01000002.1"/>
</dbReference>
<protein>
    <recommendedName>
        <fullName evidence="1">ATPase BadF/BadG/BcrA/BcrD type domain-containing protein</fullName>
    </recommendedName>
</protein>
<dbReference type="EMBL" id="VKKG01000002">
    <property type="protein sequence ID" value="TRY18794.1"/>
    <property type="molecule type" value="Genomic_DNA"/>
</dbReference>
<dbReference type="Pfam" id="PF01869">
    <property type="entry name" value="BcrAD_BadFG"/>
    <property type="match status" value="1"/>
</dbReference>
<dbReference type="PANTHER" id="PTHR43190">
    <property type="entry name" value="N-ACETYL-D-GLUCOSAMINE KINASE"/>
    <property type="match status" value="1"/>
</dbReference>
<dbReference type="InterPro" id="IPR043129">
    <property type="entry name" value="ATPase_NBD"/>
</dbReference>
<accession>A0A553K282</accession>
<dbReference type="AlphaFoldDB" id="A0A553K282"/>
<name>A0A553K282_9ACTN</name>
<reference evidence="2 3" key="1">
    <citation type="submission" date="2019-07" db="EMBL/GenBank/DDBJ databases">
        <authorList>
            <person name="Zhou L.-Y."/>
        </authorList>
    </citation>
    <scope>NUCLEOTIDE SEQUENCE [LARGE SCALE GENOMIC DNA]</scope>
    <source>
        <strain evidence="2 3">YIM 101269</strain>
    </source>
</reference>
<evidence type="ECO:0000313" key="3">
    <source>
        <dbReference type="Proteomes" id="UP000317638"/>
    </source>
</evidence>
<dbReference type="Gene3D" id="3.30.420.40">
    <property type="match status" value="2"/>
</dbReference>
<feature type="domain" description="ATPase BadF/BadG/BcrA/BcrD type" evidence="1">
    <location>
        <begin position="57"/>
        <end position="278"/>
    </location>
</feature>
<dbReference type="InterPro" id="IPR002731">
    <property type="entry name" value="ATPase_BadF"/>
</dbReference>
<dbReference type="SUPFAM" id="SSF53067">
    <property type="entry name" value="Actin-like ATPase domain"/>
    <property type="match status" value="1"/>
</dbReference>
<dbReference type="Proteomes" id="UP000317638">
    <property type="component" value="Unassembled WGS sequence"/>
</dbReference>
<dbReference type="PANTHER" id="PTHR43190:SF3">
    <property type="entry name" value="N-ACETYL-D-GLUCOSAMINE KINASE"/>
    <property type="match status" value="1"/>
</dbReference>
<keyword evidence="3" id="KW-1185">Reference proteome</keyword>
<gene>
    <name evidence="2" type="ORF">FOJ82_06695</name>
</gene>
<proteinExistence type="predicted"/>
<organism evidence="2 3">
    <name type="scientific">Tessaracoccus rhinocerotis</name>
    <dbReference type="NCBI Taxonomy" id="1689449"/>
    <lineage>
        <taxon>Bacteria</taxon>
        <taxon>Bacillati</taxon>
        <taxon>Actinomycetota</taxon>
        <taxon>Actinomycetes</taxon>
        <taxon>Propionibacteriales</taxon>
        <taxon>Propionibacteriaceae</taxon>
        <taxon>Tessaracoccus</taxon>
    </lineage>
</organism>